<evidence type="ECO:0000256" key="7">
    <source>
        <dbReference type="SAM" id="MobiDB-lite"/>
    </source>
</evidence>
<evidence type="ECO:0000259" key="11">
    <source>
        <dbReference type="Pfam" id="PF13967"/>
    </source>
</evidence>
<feature type="domain" description="CSC1/OSCA1-like N-terminal transmembrane" evidence="11">
    <location>
        <begin position="45"/>
        <end position="183"/>
    </location>
</feature>
<evidence type="ECO:0000256" key="2">
    <source>
        <dbReference type="ARBA" id="ARBA00007779"/>
    </source>
</evidence>
<feature type="transmembrane region" description="Helical" evidence="8">
    <location>
        <begin position="131"/>
        <end position="150"/>
    </location>
</feature>
<dbReference type="InterPro" id="IPR016040">
    <property type="entry name" value="NAD(P)-bd_dom"/>
</dbReference>
<keyword evidence="13" id="KW-1185">Reference proteome</keyword>
<feature type="transmembrane region" description="Helical" evidence="8">
    <location>
        <begin position="543"/>
        <end position="566"/>
    </location>
</feature>
<name>A0AB34JFM9_PRYPA</name>
<organism evidence="12 13">
    <name type="scientific">Prymnesium parvum</name>
    <name type="common">Toxic golden alga</name>
    <dbReference type="NCBI Taxonomy" id="97485"/>
    <lineage>
        <taxon>Eukaryota</taxon>
        <taxon>Haptista</taxon>
        <taxon>Haptophyta</taxon>
        <taxon>Prymnesiophyceae</taxon>
        <taxon>Prymnesiales</taxon>
        <taxon>Prymnesiaceae</taxon>
        <taxon>Prymnesium</taxon>
    </lineage>
</organism>
<keyword evidence="6 8" id="KW-0472">Membrane</keyword>
<comment type="similarity">
    <text evidence="2">Belongs to the CSC1 (TC 1.A.17) family.</text>
</comment>
<keyword evidence="4 8" id="KW-0812">Transmembrane</keyword>
<dbReference type="Pfam" id="PF13460">
    <property type="entry name" value="NAD_binding_10"/>
    <property type="match status" value="1"/>
</dbReference>
<feature type="region of interest" description="Disordered" evidence="7">
    <location>
        <begin position="1002"/>
        <end position="1040"/>
    </location>
</feature>
<evidence type="ECO:0000256" key="1">
    <source>
        <dbReference type="ARBA" id="ARBA00004141"/>
    </source>
</evidence>
<dbReference type="AlphaFoldDB" id="A0AB34JFM9"/>
<feature type="compositionally biased region" description="Basic and acidic residues" evidence="7">
    <location>
        <begin position="308"/>
        <end position="320"/>
    </location>
</feature>
<feature type="transmembrane region" description="Helical" evidence="8">
    <location>
        <begin position="45"/>
        <end position="66"/>
    </location>
</feature>
<feature type="domain" description="NAD(P)-binding" evidence="10">
    <location>
        <begin position="783"/>
        <end position="982"/>
    </location>
</feature>
<comment type="caution">
    <text evidence="12">The sequence shown here is derived from an EMBL/GenBank/DDBJ whole genome shotgun (WGS) entry which is preliminary data.</text>
</comment>
<evidence type="ECO:0000256" key="8">
    <source>
        <dbReference type="SAM" id="Phobius"/>
    </source>
</evidence>
<feature type="compositionally biased region" description="Acidic residues" evidence="7">
    <location>
        <begin position="1031"/>
        <end position="1040"/>
    </location>
</feature>
<reference evidence="12 13" key="1">
    <citation type="journal article" date="2024" name="Science">
        <title>Giant polyketide synthase enzymes in the biosynthesis of giant marine polyether toxins.</title>
        <authorList>
            <person name="Fallon T.R."/>
            <person name="Shende V.V."/>
            <person name="Wierzbicki I.H."/>
            <person name="Pendleton A.L."/>
            <person name="Watervoot N.F."/>
            <person name="Auber R.P."/>
            <person name="Gonzalez D.J."/>
            <person name="Wisecaver J.H."/>
            <person name="Moore B.S."/>
        </authorList>
    </citation>
    <scope>NUCLEOTIDE SEQUENCE [LARGE SCALE GENOMIC DNA]</scope>
    <source>
        <strain evidence="12 13">12B1</strain>
    </source>
</reference>
<dbReference type="Pfam" id="PF02714">
    <property type="entry name" value="RSN1_7TM"/>
    <property type="match status" value="1"/>
</dbReference>
<feature type="transmembrane region" description="Helical" evidence="8">
    <location>
        <begin position="185"/>
        <end position="205"/>
    </location>
</feature>
<keyword evidence="5 8" id="KW-1133">Transmembrane helix</keyword>
<evidence type="ECO:0000256" key="3">
    <source>
        <dbReference type="ARBA" id="ARBA00022448"/>
    </source>
</evidence>
<evidence type="ECO:0000259" key="10">
    <source>
        <dbReference type="Pfam" id="PF13460"/>
    </source>
</evidence>
<dbReference type="PANTHER" id="PTHR13018:SF5">
    <property type="entry name" value="RE44586P"/>
    <property type="match status" value="1"/>
</dbReference>
<dbReference type="SUPFAM" id="SSF51735">
    <property type="entry name" value="NAD(P)-binding Rossmann-fold domains"/>
    <property type="match status" value="1"/>
</dbReference>
<dbReference type="PANTHER" id="PTHR13018">
    <property type="entry name" value="PROBABLE MEMBRANE PROTEIN DUF221-RELATED"/>
    <property type="match status" value="1"/>
</dbReference>
<feature type="region of interest" description="Disordered" evidence="7">
    <location>
        <begin position="295"/>
        <end position="320"/>
    </location>
</feature>
<dbReference type="Pfam" id="PF13967">
    <property type="entry name" value="RSN1_TM"/>
    <property type="match status" value="1"/>
</dbReference>
<dbReference type="InterPro" id="IPR036291">
    <property type="entry name" value="NAD(P)-bd_dom_sf"/>
</dbReference>
<evidence type="ECO:0000259" key="9">
    <source>
        <dbReference type="Pfam" id="PF02714"/>
    </source>
</evidence>
<dbReference type="InterPro" id="IPR045122">
    <property type="entry name" value="Csc1-like"/>
</dbReference>
<feature type="domain" description="CSC1/OSCA1-like 7TM region" evidence="9">
    <location>
        <begin position="414"/>
        <end position="673"/>
    </location>
</feature>
<dbReference type="Gene3D" id="3.40.50.720">
    <property type="entry name" value="NAD(P)-binding Rossmann-like Domain"/>
    <property type="match status" value="1"/>
</dbReference>
<feature type="compositionally biased region" description="Low complexity" evidence="7">
    <location>
        <begin position="1002"/>
        <end position="1012"/>
    </location>
</feature>
<feature type="transmembrane region" description="Helical" evidence="8">
    <location>
        <begin position="499"/>
        <end position="523"/>
    </location>
</feature>
<comment type="subcellular location">
    <subcellularLocation>
        <location evidence="1">Membrane</location>
        <topology evidence="1">Multi-pass membrane protein</topology>
    </subcellularLocation>
</comment>
<feature type="transmembrane region" description="Helical" evidence="8">
    <location>
        <begin position="457"/>
        <end position="478"/>
    </location>
</feature>
<gene>
    <name evidence="12" type="ORF">AB1Y20_023514</name>
</gene>
<keyword evidence="3" id="KW-0813">Transport</keyword>
<feature type="transmembrane region" description="Helical" evidence="8">
    <location>
        <begin position="679"/>
        <end position="695"/>
    </location>
</feature>
<dbReference type="Proteomes" id="UP001515480">
    <property type="component" value="Unassembled WGS sequence"/>
</dbReference>
<dbReference type="GO" id="GO:0005886">
    <property type="term" value="C:plasma membrane"/>
    <property type="evidence" value="ECO:0007669"/>
    <property type="project" value="TreeGrafter"/>
</dbReference>
<feature type="transmembrane region" description="Helical" evidence="8">
    <location>
        <begin position="650"/>
        <end position="673"/>
    </location>
</feature>
<evidence type="ECO:0008006" key="14">
    <source>
        <dbReference type="Google" id="ProtNLM"/>
    </source>
</evidence>
<evidence type="ECO:0000256" key="5">
    <source>
        <dbReference type="ARBA" id="ARBA00022989"/>
    </source>
</evidence>
<evidence type="ECO:0000313" key="12">
    <source>
        <dbReference type="EMBL" id="KAL1520037.1"/>
    </source>
</evidence>
<dbReference type="InterPro" id="IPR003864">
    <property type="entry name" value="CSC1/OSCA1-like_7TM"/>
</dbReference>
<proteinExistence type="inferred from homology"/>
<evidence type="ECO:0000256" key="4">
    <source>
        <dbReference type="ARBA" id="ARBA00022692"/>
    </source>
</evidence>
<dbReference type="GO" id="GO:0005227">
    <property type="term" value="F:calcium-activated cation channel activity"/>
    <property type="evidence" value="ECO:0007669"/>
    <property type="project" value="InterPro"/>
</dbReference>
<feature type="transmembrane region" description="Helical" evidence="8">
    <location>
        <begin position="415"/>
        <end position="437"/>
    </location>
</feature>
<accession>A0AB34JFM9</accession>
<evidence type="ECO:0000256" key="6">
    <source>
        <dbReference type="ARBA" id="ARBA00023136"/>
    </source>
</evidence>
<dbReference type="InterPro" id="IPR032880">
    <property type="entry name" value="CSC1/OSCA1-like_N"/>
</dbReference>
<dbReference type="EMBL" id="JBGBPQ010000009">
    <property type="protein sequence ID" value="KAL1520037.1"/>
    <property type="molecule type" value="Genomic_DNA"/>
</dbReference>
<protein>
    <recommendedName>
        <fullName evidence="14">NAD(P)-binding domain-containing protein</fullName>
    </recommendedName>
</protein>
<evidence type="ECO:0000313" key="13">
    <source>
        <dbReference type="Proteomes" id="UP001515480"/>
    </source>
</evidence>
<feature type="region of interest" description="Disordered" evidence="7">
    <location>
        <begin position="1055"/>
        <end position="1099"/>
    </location>
</feature>
<feature type="transmembrane region" description="Helical" evidence="8">
    <location>
        <begin position="613"/>
        <end position="629"/>
    </location>
</feature>
<sequence>MSANASSDNETYVSSNNETCGLGKYEANLTTTSLFWGTKGKDAEILTAMYTNFWLCMVALALYMFLHRKKKDWYYTNPVKRGFGPPKLSGAWDFVKLMRTISLEEIEQHAGADAYTLLLFLHTVSVISRTFAVKALPLFLIYVVASLWIYPDGLSSEGVPVGELMRANIANLKRADACGWWEITLFYLALVGSVAAQYLLSYTTFTTLESSWLRIVDRRQSRLAEDGGPATQAVLIQGSAVPKHSLELKKLWTSLYGDKLYGIRVVRDAQALPRLMKEAFKQAELIKTLEHKRERLKPKPMSQEELAMTDRQRATRDKQMADNETKLDAAILAHEVARDEATSTVAEVDVPENDTGNSYFVLFRTRAAANTALQVTNSLMLPNVRPCPFPSEVCWDTLYPGEPSKALIARSRTTLFFYLTLFFSFIPISFIGALVALDNLEKNVPPVKWIFDFLGSAIRTQVAAFLPNLALIVFLAQLPNICIKFASARGTADLAQVEVDAILNLWTFYFTVLFGSVAINAALSGGTIEEFSVSMANGVSIHVIYLCIQFQFALPFGVLSRVPTIIVASILRRLNLLAPNVTKPEPLAYNVVWSKTLVAIAMGMIFAVAFPPILLFVNIFLTVSYFLFGRSLLFSNSRGFLAGKEGGKGLMWVAASKWLLMLLFFGQVFLIGLHLAQEHLVTAVLLIPLVFATRYHHVKFDRLYAPQLQLLPMDRCVQCDAKLAEKTEEEREKFLLATFSPDTYVQPELCPATWTRLRERQTAPIPPGTWVPPPPCLRVGVLGASGGTGEQVVRLLIKEGHTVVAFARDVDEIQPSRHRRLKKFALDLWEEDAGDTLTQLLKGCSMVISCLGSRRGEDKIVHRGTAALLPALLAAGVPRMAMMSCVGVGDSGAQLRRMGVVGLIFTAMFATLLSSDKKDLMAAEAECQRISPQSGLACVVVRTADLKHAPPAGQYEVAKSDGIVGASVSREDVASFLVSLVLNTEYDGSTISVGGFVKGKAPAKPATTAAAPQNEPKKSDKKAVPQTGPQDEMESDSDDDIDKKIHDLESQIAKLQAAKEPPSGATGGAAQPPLLLAGPSTSKQQDAPTHKVDATSTDVPAVKVNGRALSHGSDDIRLPIYDWLEKAEQSAEHEDKVALFEGKKATGSKRV</sequence>